<proteinExistence type="predicted"/>
<dbReference type="GO" id="GO:0005737">
    <property type="term" value="C:cytoplasm"/>
    <property type="evidence" value="ECO:0007669"/>
    <property type="project" value="TreeGrafter"/>
</dbReference>
<feature type="domain" description="FAD dependent oxidoreductase" evidence="2">
    <location>
        <begin position="4"/>
        <end position="391"/>
    </location>
</feature>
<dbReference type="PANTHER" id="PTHR13847:SF289">
    <property type="entry name" value="GLYCINE OXIDASE"/>
    <property type="match status" value="1"/>
</dbReference>
<evidence type="ECO:0000313" key="3">
    <source>
        <dbReference type="EMBL" id="KKB13301.1"/>
    </source>
</evidence>
<protein>
    <submittedName>
        <fullName evidence="3">Amino acid dehydrogenase</fullName>
    </submittedName>
</protein>
<gene>
    <name evidence="3" type="ORF">VE25_02250</name>
</gene>
<accession>A0A0F5FWN8</accession>
<dbReference type="OrthoDB" id="9805337at2"/>
<dbReference type="InterPro" id="IPR036188">
    <property type="entry name" value="FAD/NAD-bd_sf"/>
</dbReference>
<dbReference type="Proteomes" id="UP000033632">
    <property type="component" value="Unassembled WGS sequence"/>
</dbReference>
<sequence>MRADVLVLGAGIVGVSVAVHLAQRGRQVVLIDRQAPGRATSYGNAGLIQREGVLPRAFPQDWRAILNYARNASTDMHFHPSALPTLAPFLARYWWHSLPERYRKTVISYATLIEHSVSEHAPLIAAADAGHLVGKNGWLSLFMSPEGRDKAFAEAEWIESEFGIAHARLSGAELRNREPGVTADFAGALHWRDPWTVRDPGGLVAAYAAYFEKLGGRFITGDALRLEATADGWRLGDVSAREAVIALGPWAGDLTRRLGYRLPLGIKRGYHMHFAPDAQQPLRHWMLDTEGGYLMAPMAMGLRLATGAEFARRDAPATPVQVERAERTARTRFAFGARLDEKPWLGARPMTPDMLPVIGPAPRHEKLWFAFGHAHHGLTLGPATGRLIAEMVTGQAPYIDPAPFSARRFGRS</sequence>
<dbReference type="EMBL" id="JZEX01000039">
    <property type="protein sequence ID" value="KKB13301.1"/>
    <property type="molecule type" value="Genomic_DNA"/>
</dbReference>
<keyword evidence="1" id="KW-0560">Oxidoreductase</keyword>
<dbReference type="PATRIC" id="fig|443610.3.peg.2925"/>
<dbReference type="SUPFAM" id="SSF51905">
    <property type="entry name" value="FAD/NAD(P)-binding domain"/>
    <property type="match status" value="1"/>
</dbReference>
<dbReference type="PANTHER" id="PTHR13847">
    <property type="entry name" value="SARCOSINE DEHYDROGENASE-RELATED"/>
    <property type="match status" value="1"/>
</dbReference>
<dbReference type="Gene3D" id="3.50.50.60">
    <property type="entry name" value="FAD/NAD(P)-binding domain"/>
    <property type="match status" value="2"/>
</dbReference>
<dbReference type="Pfam" id="PF01266">
    <property type="entry name" value="DAO"/>
    <property type="match status" value="1"/>
</dbReference>
<organism evidence="3 4">
    <name type="scientific">Devosia geojensis</name>
    <dbReference type="NCBI Taxonomy" id="443610"/>
    <lineage>
        <taxon>Bacteria</taxon>
        <taxon>Pseudomonadati</taxon>
        <taxon>Pseudomonadota</taxon>
        <taxon>Alphaproteobacteria</taxon>
        <taxon>Hyphomicrobiales</taxon>
        <taxon>Devosiaceae</taxon>
        <taxon>Devosia</taxon>
    </lineage>
</organism>
<evidence type="ECO:0000313" key="4">
    <source>
        <dbReference type="Proteomes" id="UP000033632"/>
    </source>
</evidence>
<dbReference type="Gene3D" id="3.30.9.10">
    <property type="entry name" value="D-Amino Acid Oxidase, subunit A, domain 2"/>
    <property type="match status" value="1"/>
</dbReference>
<evidence type="ECO:0000256" key="1">
    <source>
        <dbReference type="ARBA" id="ARBA00023002"/>
    </source>
</evidence>
<comment type="caution">
    <text evidence="3">The sequence shown here is derived from an EMBL/GenBank/DDBJ whole genome shotgun (WGS) entry which is preliminary data.</text>
</comment>
<dbReference type="InterPro" id="IPR006076">
    <property type="entry name" value="FAD-dep_OxRdtase"/>
</dbReference>
<reference evidence="3 4" key="1">
    <citation type="submission" date="2015-03" db="EMBL/GenBank/DDBJ databases">
        <authorList>
            <person name="Hassan Y.I."/>
            <person name="Lepp D."/>
            <person name="Li X.-Z."/>
            <person name="Zhou T."/>
        </authorList>
    </citation>
    <scope>NUCLEOTIDE SEQUENCE [LARGE SCALE GENOMIC DNA]</scope>
    <source>
        <strain evidence="3 4">BD-c194</strain>
    </source>
</reference>
<dbReference type="SUPFAM" id="SSF54373">
    <property type="entry name" value="FAD-linked reductases, C-terminal domain"/>
    <property type="match status" value="1"/>
</dbReference>
<dbReference type="STRING" id="443610.VE25_02250"/>
<keyword evidence="4" id="KW-1185">Reference proteome</keyword>
<dbReference type="AlphaFoldDB" id="A0A0F5FWN8"/>
<name>A0A0F5FWN8_9HYPH</name>
<evidence type="ECO:0000259" key="2">
    <source>
        <dbReference type="Pfam" id="PF01266"/>
    </source>
</evidence>
<dbReference type="GO" id="GO:0016491">
    <property type="term" value="F:oxidoreductase activity"/>
    <property type="evidence" value="ECO:0007669"/>
    <property type="project" value="UniProtKB-KW"/>
</dbReference>
<dbReference type="RefSeq" id="WP_046106962.1">
    <property type="nucleotide sequence ID" value="NZ_JZEX01000039.1"/>
</dbReference>